<dbReference type="EMBL" id="CACVBS010000036">
    <property type="protein sequence ID" value="CAA7262646.1"/>
    <property type="molecule type" value="Genomic_DNA"/>
</dbReference>
<dbReference type="AlphaFoldDB" id="A0A8S0W9W6"/>
<organism evidence="1 2">
    <name type="scientific">Cyclocybe aegerita</name>
    <name type="common">Black poplar mushroom</name>
    <name type="synonym">Agrocybe aegerita</name>
    <dbReference type="NCBI Taxonomy" id="1973307"/>
    <lineage>
        <taxon>Eukaryota</taxon>
        <taxon>Fungi</taxon>
        <taxon>Dikarya</taxon>
        <taxon>Basidiomycota</taxon>
        <taxon>Agaricomycotina</taxon>
        <taxon>Agaricomycetes</taxon>
        <taxon>Agaricomycetidae</taxon>
        <taxon>Agaricales</taxon>
        <taxon>Agaricineae</taxon>
        <taxon>Bolbitiaceae</taxon>
        <taxon>Cyclocybe</taxon>
    </lineage>
</organism>
<reference evidence="1 2" key="1">
    <citation type="submission" date="2020-01" db="EMBL/GenBank/DDBJ databases">
        <authorList>
            <person name="Gupta K D."/>
        </authorList>
    </citation>
    <scope>NUCLEOTIDE SEQUENCE [LARGE SCALE GENOMIC DNA]</scope>
</reference>
<gene>
    <name evidence="1" type="ORF">AAE3_LOCUS4752</name>
</gene>
<dbReference type="SUPFAM" id="SSF52047">
    <property type="entry name" value="RNI-like"/>
    <property type="match status" value="1"/>
</dbReference>
<protein>
    <recommendedName>
        <fullName evidence="3">F-box domain-containing protein</fullName>
    </recommendedName>
</protein>
<comment type="caution">
    <text evidence="1">The sequence shown here is derived from an EMBL/GenBank/DDBJ whole genome shotgun (WGS) entry which is preliminary data.</text>
</comment>
<accession>A0A8S0W9W6</accession>
<proteinExistence type="predicted"/>
<keyword evidence="2" id="KW-1185">Reference proteome</keyword>
<evidence type="ECO:0000313" key="2">
    <source>
        <dbReference type="Proteomes" id="UP000467700"/>
    </source>
</evidence>
<dbReference type="OrthoDB" id="3139399at2759"/>
<name>A0A8S0W9W6_CYCAE</name>
<evidence type="ECO:0008006" key="3">
    <source>
        <dbReference type="Google" id="ProtNLM"/>
    </source>
</evidence>
<sequence>MQESRTTGWLERNGYLKIVRTEKLTTKAPTSEPQRNAPRQKAFIVTRYHCPFHLLLRGSHPEFIHPNVHKFTHPALTRRKPSSKRKEIQSYLAQTITKVEALDQAIDWAQAFLEALQFEKETKITQIQTDHTSRSSIQRLPGDILEKIFVETLPIHRNSTMSFDDFPLKLGIVCNDWRDLAHSCSSLWSTIHIAIPAIGFPGAADPTPITPEHEWQMEIKVAMSLKYSISEWLGRANGRPLSISVGSQLREDVAEEAVEIIVSALVPFANQWRNLDLQFPMSTLVQRMLGQIQEMPETPNLRSLRMRDTKPYNVLDTHPDVYHFIRKLLPSSSNLQQFNAFYFDMTHREQLSVPWSKLTKLSLVRCRIARSQIVAILRLASRLVSSKYPGAEFQPDGAISLPMLEEFSFFEHMWLLVPFRLPRLQRLKFEGRVVFPGALNPLERFDIVDLLSHQTQLTSLRLNLTSLNENTLVEVLALVPYLKHLSFENPSDPRMVQIFNEHPPQQNTIDGPNTCDPHSNRDCRWNSHRQLVPSHRNI</sequence>
<dbReference type="InterPro" id="IPR032675">
    <property type="entry name" value="LRR_dom_sf"/>
</dbReference>
<dbReference type="Gene3D" id="3.80.10.10">
    <property type="entry name" value="Ribonuclease Inhibitor"/>
    <property type="match status" value="1"/>
</dbReference>
<evidence type="ECO:0000313" key="1">
    <source>
        <dbReference type="EMBL" id="CAA7262646.1"/>
    </source>
</evidence>
<dbReference type="Proteomes" id="UP000467700">
    <property type="component" value="Unassembled WGS sequence"/>
</dbReference>